<dbReference type="Proteomes" id="UP000248423">
    <property type="component" value="Unassembled WGS sequence"/>
</dbReference>
<evidence type="ECO:0000313" key="5">
    <source>
        <dbReference type="Proteomes" id="UP000248423"/>
    </source>
</evidence>
<dbReference type="SMART" id="SM00248">
    <property type="entry name" value="ANK"/>
    <property type="match status" value="6"/>
</dbReference>
<feature type="repeat" description="ANK" evidence="3">
    <location>
        <begin position="324"/>
        <end position="356"/>
    </location>
</feature>
<dbReference type="PANTHER" id="PTHR24198">
    <property type="entry name" value="ANKYRIN REPEAT AND PROTEIN KINASE DOMAIN-CONTAINING PROTEIN"/>
    <property type="match status" value="1"/>
</dbReference>
<dbReference type="PANTHER" id="PTHR24198:SF165">
    <property type="entry name" value="ANKYRIN REPEAT-CONTAINING PROTEIN-RELATED"/>
    <property type="match status" value="1"/>
</dbReference>
<dbReference type="Gene3D" id="1.25.40.20">
    <property type="entry name" value="Ankyrin repeat-containing domain"/>
    <property type="match status" value="3"/>
</dbReference>
<evidence type="ECO:0000256" key="1">
    <source>
        <dbReference type="ARBA" id="ARBA00022737"/>
    </source>
</evidence>
<dbReference type="InterPro" id="IPR002110">
    <property type="entry name" value="Ankyrin_rpt"/>
</dbReference>
<keyword evidence="2 3" id="KW-0040">ANK repeat</keyword>
<dbReference type="STRING" id="1448318.A0A319E3Z0"/>
<accession>A0A319E3Z0</accession>
<evidence type="ECO:0000256" key="3">
    <source>
        <dbReference type="PROSITE-ProRule" id="PRU00023"/>
    </source>
</evidence>
<gene>
    <name evidence="4" type="ORF">BO78DRAFT_420321</name>
</gene>
<sequence>MLFVKFQTPRDLNSLVRTNGTIYEILNTYLYRSIIQNDEKNRKNWRGRKWLVNWAIVCAGRVPTLLKVLGEGVKIPSLTSAHGYYYVRRAVFQGHIDMVQFLLEREREVLGYQAYGYKKTLLSIASKQGHINIILMLMEGSDRSMVEIVLKEAVLCGRLPLVEYAWPLLRELIVANPGETRIEVVEDLLFTKALEYGQCAIAEYLVRNGSFFHVDDREVKRVRGLNLLLIAAKQGNREIIRFLLDNGADPSPDIHPNGLILLVNAVHNQKEPVVIMQLLLDRCPTLSQQLPDALVEAARIGPESTQVVDFILSTGIDPNWRDSFGHTALEYACLNNYVSSVESLLTAGADPSLQHDGRTPIDFATEQPVQGVIRQYMSFWDDSRDLERTALEP</sequence>
<dbReference type="AlphaFoldDB" id="A0A319E3Z0"/>
<proteinExistence type="predicted"/>
<protein>
    <submittedName>
        <fullName evidence="4">Ankyrin</fullName>
    </submittedName>
</protein>
<dbReference type="PROSITE" id="PS50088">
    <property type="entry name" value="ANK_REPEAT"/>
    <property type="match status" value="2"/>
</dbReference>
<dbReference type="OrthoDB" id="366390at2759"/>
<dbReference type="VEuPathDB" id="FungiDB:BO78DRAFT_420321"/>
<organism evidence="4 5">
    <name type="scientific">Aspergillus sclerotiicarbonarius (strain CBS 121057 / IBT 28362)</name>
    <dbReference type="NCBI Taxonomy" id="1448318"/>
    <lineage>
        <taxon>Eukaryota</taxon>
        <taxon>Fungi</taxon>
        <taxon>Dikarya</taxon>
        <taxon>Ascomycota</taxon>
        <taxon>Pezizomycotina</taxon>
        <taxon>Eurotiomycetes</taxon>
        <taxon>Eurotiomycetidae</taxon>
        <taxon>Eurotiales</taxon>
        <taxon>Aspergillaceae</taxon>
        <taxon>Aspergillus</taxon>
        <taxon>Aspergillus subgen. Circumdati</taxon>
    </lineage>
</organism>
<dbReference type="Pfam" id="PF12796">
    <property type="entry name" value="Ank_2"/>
    <property type="match status" value="2"/>
</dbReference>
<dbReference type="PROSITE" id="PS50297">
    <property type="entry name" value="ANK_REP_REGION"/>
    <property type="match status" value="1"/>
</dbReference>
<dbReference type="SUPFAM" id="SSF48403">
    <property type="entry name" value="Ankyrin repeat"/>
    <property type="match status" value="1"/>
</dbReference>
<evidence type="ECO:0000313" key="4">
    <source>
        <dbReference type="EMBL" id="PYI04796.1"/>
    </source>
</evidence>
<dbReference type="InterPro" id="IPR036770">
    <property type="entry name" value="Ankyrin_rpt-contain_sf"/>
</dbReference>
<dbReference type="EMBL" id="KZ826365">
    <property type="protein sequence ID" value="PYI04796.1"/>
    <property type="molecule type" value="Genomic_DNA"/>
</dbReference>
<feature type="repeat" description="ANK" evidence="3">
    <location>
        <begin position="223"/>
        <end position="249"/>
    </location>
</feature>
<name>A0A319E3Z0_ASPSB</name>
<keyword evidence="5" id="KW-1185">Reference proteome</keyword>
<reference evidence="4 5" key="1">
    <citation type="submission" date="2018-02" db="EMBL/GenBank/DDBJ databases">
        <title>The genomes of Aspergillus section Nigri reveals drivers in fungal speciation.</title>
        <authorList>
            <consortium name="DOE Joint Genome Institute"/>
            <person name="Vesth T.C."/>
            <person name="Nybo J."/>
            <person name="Theobald S."/>
            <person name="Brandl J."/>
            <person name="Frisvad J.C."/>
            <person name="Nielsen K.F."/>
            <person name="Lyhne E.K."/>
            <person name="Kogle M.E."/>
            <person name="Kuo A."/>
            <person name="Riley R."/>
            <person name="Clum A."/>
            <person name="Nolan M."/>
            <person name="Lipzen A."/>
            <person name="Salamov A."/>
            <person name="Henrissat B."/>
            <person name="Wiebenga A."/>
            <person name="De vries R.P."/>
            <person name="Grigoriev I.V."/>
            <person name="Mortensen U.H."/>
            <person name="Andersen M.R."/>
            <person name="Baker S.E."/>
        </authorList>
    </citation>
    <scope>NUCLEOTIDE SEQUENCE [LARGE SCALE GENOMIC DNA]</scope>
    <source>
        <strain evidence="4 5">CBS 121057</strain>
    </source>
</reference>
<evidence type="ECO:0000256" key="2">
    <source>
        <dbReference type="ARBA" id="ARBA00023043"/>
    </source>
</evidence>
<keyword evidence="1" id="KW-0677">Repeat</keyword>